<sequence length="118" mass="12766">MLADQTILALTSLQRNTGRRFSPGNNDVERAFQAATKEGTTSAEETRKKKSWKTKEDGMGGGRIMLGAIIYAALRRVDESETLLRLLGELAPGIVPAIILCHGIRLPPSAPPRPAKLS</sequence>
<protein>
    <submittedName>
        <fullName evidence="2">Uncharacterized protein</fullName>
    </submittedName>
</protein>
<organism evidence="2 3">
    <name type="scientific">Melipona bicolor</name>
    <dbReference type="NCBI Taxonomy" id="60889"/>
    <lineage>
        <taxon>Eukaryota</taxon>
        <taxon>Metazoa</taxon>
        <taxon>Ecdysozoa</taxon>
        <taxon>Arthropoda</taxon>
        <taxon>Hexapoda</taxon>
        <taxon>Insecta</taxon>
        <taxon>Pterygota</taxon>
        <taxon>Neoptera</taxon>
        <taxon>Endopterygota</taxon>
        <taxon>Hymenoptera</taxon>
        <taxon>Apocrita</taxon>
        <taxon>Aculeata</taxon>
        <taxon>Apoidea</taxon>
        <taxon>Anthophila</taxon>
        <taxon>Apidae</taxon>
        <taxon>Melipona</taxon>
    </lineage>
</organism>
<dbReference type="Proteomes" id="UP001177670">
    <property type="component" value="Unassembled WGS sequence"/>
</dbReference>
<evidence type="ECO:0000313" key="3">
    <source>
        <dbReference type="Proteomes" id="UP001177670"/>
    </source>
</evidence>
<dbReference type="EMBL" id="JAHYIQ010000009">
    <property type="protein sequence ID" value="KAK1129141.1"/>
    <property type="molecule type" value="Genomic_DNA"/>
</dbReference>
<feature type="region of interest" description="Disordered" evidence="1">
    <location>
        <begin position="34"/>
        <end position="57"/>
    </location>
</feature>
<keyword evidence="3" id="KW-1185">Reference proteome</keyword>
<comment type="caution">
    <text evidence="2">The sequence shown here is derived from an EMBL/GenBank/DDBJ whole genome shotgun (WGS) entry which is preliminary data.</text>
</comment>
<name>A0AA40G143_9HYME</name>
<dbReference type="AlphaFoldDB" id="A0AA40G143"/>
<evidence type="ECO:0000313" key="2">
    <source>
        <dbReference type="EMBL" id="KAK1129141.1"/>
    </source>
</evidence>
<proteinExistence type="predicted"/>
<gene>
    <name evidence="2" type="ORF">K0M31_020271</name>
</gene>
<evidence type="ECO:0000256" key="1">
    <source>
        <dbReference type="SAM" id="MobiDB-lite"/>
    </source>
</evidence>
<reference evidence="2" key="1">
    <citation type="submission" date="2021-10" db="EMBL/GenBank/DDBJ databases">
        <title>Melipona bicolor Genome sequencing and assembly.</title>
        <authorList>
            <person name="Araujo N.S."/>
            <person name="Arias M.C."/>
        </authorList>
    </citation>
    <scope>NUCLEOTIDE SEQUENCE</scope>
    <source>
        <strain evidence="2">USP_2M_L1-L4_2017</strain>
        <tissue evidence="2">Whole body</tissue>
    </source>
</reference>
<accession>A0AA40G143</accession>